<dbReference type="RefSeq" id="WP_252760423.1">
    <property type="nucleotide sequence ID" value="NZ_JAMXLY010000010.1"/>
</dbReference>
<evidence type="ECO:0000313" key="2">
    <source>
        <dbReference type="Proteomes" id="UP001204015"/>
    </source>
</evidence>
<keyword evidence="2" id="KW-1185">Reference proteome</keyword>
<comment type="caution">
    <text evidence="1">The sequence shown here is derived from an EMBL/GenBank/DDBJ whole genome shotgun (WGS) entry which is preliminary data.</text>
</comment>
<sequence>MKKAISIFVGLLTILGVCSCSDNDVKEPVASNTESDMEVLSRFVDVNEATNEYYLNEDKKTSALSYITGPDLQDLEKVSPLSIEKFKTNLRALNAQVASAVSNPNTAYIVFSVNGKTLVKKVKKNANFDISVSKDAIAGARANFPSLSINGGSQSSTGFFYDPSRTLKMQVNLNPALFSTYYFFEVSDPNAKPSPDDDTTTPESVAFSGTGSLPNNTFTWTSYSDANVAGKGFKWEFTGKGNNPSSGFIANCTFSY</sequence>
<gene>
    <name evidence="1" type="ORF">NG821_04270</name>
</gene>
<organism evidence="1 2">
    <name type="scientific">Segatella cerevisiae</name>
    <dbReference type="NCBI Taxonomy" id="2053716"/>
    <lineage>
        <taxon>Bacteria</taxon>
        <taxon>Pseudomonadati</taxon>
        <taxon>Bacteroidota</taxon>
        <taxon>Bacteroidia</taxon>
        <taxon>Bacteroidales</taxon>
        <taxon>Prevotellaceae</taxon>
        <taxon>Segatella</taxon>
    </lineage>
</organism>
<dbReference type="EMBL" id="JAMXLY010000010">
    <property type="protein sequence ID" value="MCO6025062.1"/>
    <property type="molecule type" value="Genomic_DNA"/>
</dbReference>
<proteinExistence type="predicted"/>
<dbReference type="PROSITE" id="PS51257">
    <property type="entry name" value="PROKAR_LIPOPROTEIN"/>
    <property type="match status" value="1"/>
</dbReference>
<reference evidence="1 2" key="1">
    <citation type="submission" date="2022-06" db="EMBL/GenBank/DDBJ databases">
        <title>A taxonomic note on the genus Prevotella: Description of four novel genera and emended description of the genera Hallella and Xylanibacter.</title>
        <authorList>
            <person name="Hitch T.C.A."/>
        </authorList>
    </citation>
    <scope>NUCLEOTIDE SEQUENCE [LARGE SCALE GENOMIC DNA]</scope>
    <source>
        <strain evidence="1 2">DSM 100619</strain>
    </source>
</reference>
<protein>
    <submittedName>
        <fullName evidence="1">Uncharacterized protein</fullName>
    </submittedName>
</protein>
<name>A0ABT1BVF8_9BACT</name>
<accession>A0ABT1BVF8</accession>
<dbReference type="Proteomes" id="UP001204015">
    <property type="component" value="Unassembled WGS sequence"/>
</dbReference>
<evidence type="ECO:0000313" key="1">
    <source>
        <dbReference type="EMBL" id="MCO6025062.1"/>
    </source>
</evidence>